<name>A0A1W2GGU5_REIFA</name>
<keyword evidence="2" id="KW-1185">Reference proteome</keyword>
<dbReference type="STRING" id="692418.SAMN04488029_2578"/>
<dbReference type="AlphaFoldDB" id="A0A1W2GGU5"/>
<sequence length="40" mass="4702">MVRITGFCSSRKQKQVSFNIYKVNFNVLQLNVNVYFQAIC</sequence>
<proteinExistence type="predicted"/>
<evidence type="ECO:0000313" key="1">
    <source>
        <dbReference type="EMBL" id="SMD35867.1"/>
    </source>
</evidence>
<dbReference type="EMBL" id="FWYF01000003">
    <property type="protein sequence ID" value="SMD35867.1"/>
    <property type="molecule type" value="Genomic_DNA"/>
</dbReference>
<organism evidence="1 2">
    <name type="scientific">Reichenbachiella faecimaris</name>
    <dbReference type="NCBI Taxonomy" id="692418"/>
    <lineage>
        <taxon>Bacteria</taxon>
        <taxon>Pseudomonadati</taxon>
        <taxon>Bacteroidota</taxon>
        <taxon>Cytophagia</taxon>
        <taxon>Cytophagales</taxon>
        <taxon>Reichenbachiellaceae</taxon>
        <taxon>Reichenbachiella</taxon>
    </lineage>
</organism>
<dbReference type="Proteomes" id="UP000192472">
    <property type="component" value="Unassembled WGS sequence"/>
</dbReference>
<protein>
    <submittedName>
        <fullName evidence="1">Uncharacterized protein</fullName>
    </submittedName>
</protein>
<gene>
    <name evidence="1" type="ORF">SAMN04488029_2578</name>
</gene>
<accession>A0A1W2GGU5</accession>
<evidence type="ECO:0000313" key="2">
    <source>
        <dbReference type="Proteomes" id="UP000192472"/>
    </source>
</evidence>
<reference evidence="1 2" key="1">
    <citation type="submission" date="2017-04" db="EMBL/GenBank/DDBJ databases">
        <authorList>
            <person name="Afonso C.L."/>
            <person name="Miller P.J."/>
            <person name="Scott M.A."/>
            <person name="Spackman E."/>
            <person name="Goraichik I."/>
            <person name="Dimitrov K.M."/>
            <person name="Suarez D.L."/>
            <person name="Swayne D.E."/>
        </authorList>
    </citation>
    <scope>NUCLEOTIDE SEQUENCE [LARGE SCALE GENOMIC DNA]</scope>
    <source>
        <strain evidence="1 2">DSM 26133</strain>
    </source>
</reference>